<dbReference type="Pfam" id="PF00929">
    <property type="entry name" value="RNase_T"/>
    <property type="match status" value="1"/>
</dbReference>
<keyword evidence="2" id="KW-0378">Hydrolase</keyword>
<keyword evidence="1" id="KW-0540">Nuclease</keyword>
<dbReference type="InterPro" id="IPR013520">
    <property type="entry name" value="Ribonucl_H"/>
</dbReference>
<dbReference type="InterPro" id="IPR036397">
    <property type="entry name" value="RNaseH_sf"/>
</dbReference>
<keyword evidence="6" id="KW-1185">Reference proteome</keyword>
<gene>
    <name evidence="5" type="ORF">M947_04320</name>
</gene>
<dbReference type="EMBL" id="AUPZ01000005">
    <property type="protein sequence ID" value="EQB39807.1"/>
    <property type="molecule type" value="Genomic_DNA"/>
</dbReference>
<sequence length="247" mass="28526">MAKKYVILDTETTGIGENDRIIQLGFMVLGAKEIEVHNEFYSSEVDISFEAMEVHGITPDMLEGKPSCVDSQAYRRLGELNLEENYLIIHNADFDIGMLEKEGFVNKMRVIDTLRVAKHVLPDEESHRLQYFRYKMGLYKEEQKEADKLGIVVKAHDAIGDVLILKLFLSKLKDVVTSTFVGENPVEKMVELTQTPIFEHYFRFGKYRGKALKEVAISDAAYLRWMLKNMENLDEDMRYSINKVLET</sequence>
<reference evidence="5 6" key="1">
    <citation type="submission" date="2013-07" db="EMBL/GenBank/DDBJ databases">
        <title>Sulfurimonas hongkongensis AST-10 Genome Sequencing.</title>
        <authorList>
            <person name="Cai L."/>
            <person name="Zhang T."/>
        </authorList>
    </citation>
    <scope>NUCLEOTIDE SEQUENCE [LARGE SCALE GENOMIC DNA]</scope>
    <source>
        <strain evidence="5 6">AST-10</strain>
    </source>
</reference>
<dbReference type="GO" id="GO:0006259">
    <property type="term" value="P:DNA metabolic process"/>
    <property type="evidence" value="ECO:0007669"/>
    <property type="project" value="UniProtKB-ARBA"/>
</dbReference>
<dbReference type="eggNOG" id="COG0847">
    <property type="taxonomic scope" value="Bacteria"/>
</dbReference>
<dbReference type="PATRIC" id="fig|1172190.3.peg.840"/>
<dbReference type="InterPro" id="IPR046768">
    <property type="entry name" value="ExoX-like_C"/>
</dbReference>
<dbReference type="CDD" id="cd06127">
    <property type="entry name" value="DEDDh"/>
    <property type="match status" value="1"/>
</dbReference>
<evidence type="ECO:0000256" key="1">
    <source>
        <dbReference type="ARBA" id="ARBA00022722"/>
    </source>
</evidence>
<dbReference type="SUPFAM" id="SSF53098">
    <property type="entry name" value="Ribonuclease H-like"/>
    <property type="match status" value="1"/>
</dbReference>
<comment type="caution">
    <text evidence="5">The sequence shown here is derived from an EMBL/GenBank/DDBJ whole genome shotgun (WGS) entry which is preliminary data.</text>
</comment>
<dbReference type="InterPro" id="IPR012337">
    <property type="entry name" value="RNaseH-like_sf"/>
</dbReference>
<evidence type="ECO:0000313" key="5">
    <source>
        <dbReference type="EMBL" id="EQB39807.1"/>
    </source>
</evidence>
<dbReference type="PANTHER" id="PTHR30231:SF4">
    <property type="entry name" value="PROTEIN NEN2"/>
    <property type="match status" value="1"/>
</dbReference>
<organism evidence="5 6">
    <name type="scientific">Sulfurimonas hongkongensis</name>
    <dbReference type="NCBI Taxonomy" id="1172190"/>
    <lineage>
        <taxon>Bacteria</taxon>
        <taxon>Pseudomonadati</taxon>
        <taxon>Campylobacterota</taxon>
        <taxon>Epsilonproteobacteria</taxon>
        <taxon>Campylobacterales</taxon>
        <taxon>Sulfurimonadaceae</taxon>
        <taxon>Sulfurimonas</taxon>
    </lineage>
</organism>
<proteinExistence type="predicted"/>
<dbReference type="OrthoDB" id="9804290at2"/>
<protein>
    <submittedName>
        <fullName evidence="5">DNA polymerase III subunit epsilon</fullName>
    </submittedName>
</protein>
<evidence type="ECO:0000256" key="3">
    <source>
        <dbReference type="ARBA" id="ARBA00022839"/>
    </source>
</evidence>
<dbReference type="GO" id="GO:0008408">
    <property type="term" value="F:3'-5' exonuclease activity"/>
    <property type="evidence" value="ECO:0007669"/>
    <property type="project" value="TreeGrafter"/>
</dbReference>
<dbReference type="GO" id="GO:0003676">
    <property type="term" value="F:nucleic acid binding"/>
    <property type="evidence" value="ECO:0007669"/>
    <property type="project" value="InterPro"/>
</dbReference>
<dbReference type="SMART" id="SM00479">
    <property type="entry name" value="EXOIII"/>
    <property type="match status" value="1"/>
</dbReference>
<dbReference type="PANTHER" id="PTHR30231">
    <property type="entry name" value="DNA POLYMERASE III SUBUNIT EPSILON"/>
    <property type="match status" value="1"/>
</dbReference>
<dbReference type="Proteomes" id="UP000015520">
    <property type="component" value="Unassembled WGS sequence"/>
</dbReference>
<dbReference type="STRING" id="1172190.M947_04320"/>
<name>T0JS90_9BACT</name>
<evidence type="ECO:0000256" key="2">
    <source>
        <dbReference type="ARBA" id="ARBA00022801"/>
    </source>
</evidence>
<dbReference type="Gene3D" id="3.30.420.10">
    <property type="entry name" value="Ribonuclease H-like superfamily/Ribonuclease H"/>
    <property type="match status" value="1"/>
</dbReference>
<dbReference type="RefSeq" id="WP_021287135.1">
    <property type="nucleotide sequence ID" value="NZ_AUPZ01000005.1"/>
</dbReference>
<evidence type="ECO:0000259" key="4">
    <source>
        <dbReference type="SMART" id="SM00479"/>
    </source>
</evidence>
<dbReference type="AlphaFoldDB" id="T0JS90"/>
<feature type="domain" description="Exonuclease" evidence="4">
    <location>
        <begin position="4"/>
        <end position="178"/>
    </location>
</feature>
<dbReference type="Pfam" id="PF20600">
    <property type="entry name" value="ExoX-like_C"/>
    <property type="match status" value="1"/>
</dbReference>
<keyword evidence="3" id="KW-0269">Exonuclease</keyword>
<accession>T0JS90</accession>
<evidence type="ECO:0000313" key="6">
    <source>
        <dbReference type="Proteomes" id="UP000015520"/>
    </source>
</evidence>